<proteinExistence type="predicted"/>
<dbReference type="AlphaFoldDB" id="A0A835HP91"/>
<keyword evidence="1" id="KW-0732">Signal</keyword>
<name>A0A835HP91_9MAGN</name>
<feature type="signal peptide" evidence="1">
    <location>
        <begin position="1"/>
        <end position="23"/>
    </location>
</feature>
<feature type="domain" description="C2H2-type" evidence="2">
    <location>
        <begin position="112"/>
        <end position="133"/>
    </location>
</feature>
<dbReference type="OrthoDB" id="4507at2759"/>
<comment type="caution">
    <text evidence="3">The sequence shown here is derived from an EMBL/GenBank/DDBJ whole genome shotgun (WGS) entry which is preliminary data.</text>
</comment>
<evidence type="ECO:0000259" key="2">
    <source>
        <dbReference type="PROSITE" id="PS00028"/>
    </source>
</evidence>
<protein>
    <recommendedName>
        <fullName evidence="2">C2H2-type domain-containing protein</fullName>
    </recommendedName>
</protein>
<dbReference type="EMBL" id="JADFTS010000006">
    <property type="protein sequence ID" value="KAF9601842.1"/>
    <property type="molecule type" value="Genomic_DNA"/>
</dbReference>
<evidence type="ECO:0000313" key="4">
    <source>
        <dbReference type="Proteomes" id="UP000631114"/>
    </source>
</evidence>
<accession>A0A835HP91</accession>
<dbReference type="PANTHER" id="PTHR21385:SF0">
    <property type="entry name" value="RE51073P"/>
    <property type="match status" value="1"/>
</dbReference>
<gene>
    <name evidence="3" type="ORF">IFM89_023529</name>
</gene>
<reference evidence="3 4" key="1">
    <citation type="submission" date="2020-10" db="EMBL/GenBank/DDBJ databases">
        <title>The Coptis chinensis genome and diversification of protoberbering-type alkaloids.</title>
        <authorList>
            <person name="Wang B."/>
            <person name="Shu S."/>
            <person name="Song C."/>
            <person name="Liu Y."/>
        </authorList>
    </citation>
    <scope>NUCLEOTIDE SEQUENCE [LARGE SCALE GENOMIC DNA]</scope>
    <source>
        <strain evidence="3">HL-2020</strain>
        <tissue evidence="3">Leaf</tissue>
    </source>
</reference>
<organism evidence="3 4">
    <name type="scientific">Coptis chinensis</name>
    <dbReference type="NCBI Taxonomy" id="261450"/>
    <lineage>
        <taxon>Eukaryota</taxon>
        <taxon>Viridiplantae</taxon>
        <taxon>Streptophyta</taxon>
        <taxon>Embryophyta</taxon>
        <taxon>Tracheophyta</taxon>
        <taxon>Spermatophyta</taxon>
        <taxon>Magnoliopsida</taxon>
        <taxon>Ranunculales</taxon>
        <taxon>Ranunculaceae</taxon>
        <taxon>Coptidoideae</taxon>
        <taxon>Coptis</taxon>
    </lineage>
</organism>
<evidence type="ECO:0000313" key="3">
    <source>
        <dbReference type="EMBL" id="KAF9601842.1"/>
    </source>
</evidence>
<evidence type="ECO:0000256" key="1">
    <source>
        <dbReference type="SAM" id="SignalP"/>
    </source>
</evidence>
<dbReference type="PANTHER" id="PTHR21385">
    <property type="entry name" value="ZINC FINGER PROTEIN-RELATED"/>
    <property type="match status" value="1"/>
</dbReference>
<feature type="chain" id="PRO_5032570533" description="C2H2-type domain-containing protein" evidence="1">
    <location>
        <begin position="24"/>
        <end position="173"/>
    </location>
</feature>
<dbReference type="InterPro" id="IPR013087">
    <property type="entry name" value="Znf_C2H2_type"/>
</dbReference>
<sequence length="173" mass="20214">MGWSIGTTLLYISFSLVLQSGQASLSILQRYPDVEETVAGRTLKQEQERVHEVHCSRERSRAAWKAVDEYLMPFVEQDKYQFPINCRLHADNDMFRDQEQHKVHMDVNEWQCGYCKKSFRAEKFLDQHFDNRHYNLLNAEGGQLWSGFWGQNGILNAKALQHGVQADQTLYNT</sequence>
<keyword evidence="4" id="KW-1185">Reference proteome</keyword>
<dbReference type="PROSITE" id="PS00028">
    <property type="entry name" value="ZINC_FINGER_C2H2_1"/>
    <property type="match status" value="1"/>
</dbReference>
<dbReference type="Proteomes" id="UP000631114">
    <property type="component" value="Unassembled WGS sequence"/>
</dbReference>